<dbReference type="GO" id="GO:0005829">
    <property type="term" value="C:cytosol"/>
    <property type="evidence" value="ECO:0007669"/>
    <property type="project" value="TreeGrafter"/>
</dbReference>
<dbReference type="HAMAP" id="MF_01632">
    <property type="entry name" value="UbiC"/>
    <property type="match status" value="1"/>
</dbReference>
<protein>
    <recommendedName>
        <fullName evidence="4">Probable chorismate pyruvate-lyase</fullName>
        <shortName evidence="4">CL</shortName>
        <shortName evidence="4">CPL</shortName>
        <ecNumber evidence="4">4.1.3.40</ecNumber>
    </recommendedName>
</protein>
<comment type="caution">
    <text evidence="4">Lacks conserved residue(s) required for the propagation of feature annotation.</text>
</comment>
<evidence type="ECO:0000313" key="6">
    <source>
        <dbReference type="Proteomes" id="UP001165413"/>
    </source>
</evidence>
<comment type="subcellular location">
    <subcellularLocation>
        <location evidence="4">Cytoplasm</location>
    </subcellularLocation>
</comment>
<accession>A0AA41X3Z1</accession>
<proteinExistence type="inferred from homology"/>
<evidence type="ECO:0000313" key="5">
    <source>
        <dbReference type="EMBL" id="MCP3429043.1"/>
    </source>
</evidence>
<keyword evidence="3 4" id="KW-0456">Lyase</keyword>
<dbReference type="InterPro" id="IPR028978">
    <property type="entry name" value="Chorismate_lyase_/UTRA_dom_sf"/>
</dbReference>
<dbReference type="RefSeq" id="WP_254100943.1">
    <property type="nucleotide sequence ID" value="NZ_JANATA010000014.1"/>
</dbReference>
<evidence type="ECO:0000256" key="3">
    <source>
        <dbReference type="ARBA" id="ARBA00023239"/>
    </source>
</evidence>
<comment type="function">
    <text evidence="4">Removes the pyruvyl group from chorismate, with concomitant aromatization of the ring, to provide 4-hydroxybenzoate (4HB) for the ubiquinone pathway.</text>
</comment>
<keyword evidence="2 4" id="KW-0831">Ubiquinone biosynthesis</keyword>
<dbReference type="InterPro" id="IPR007440">
    <property type="entry name" value="Chorismate--pyruvate_lyase"/>
</dbReference>
<feature type="binding site" evidence="4">
    <location>
        <position position="182"/>
    </location>
    <ligand>
        <name>substrate</name>
    </ligand>
</feature>
<keyword evidence="6" id="KW-1185">Reference proteome</keyword>
<dbReference type="Pfam" id="PF04345">
    <property type="entry name" value="Chor_lyase"/>
    <property type="match status" value="1"/>
</dbReference>
<dbReference type="AlphaFoldDB" id="A0AA41X3Z1"/>
<reference evidence="5" key="1">
    <citation type="submission" date="2022-07" db="EMBL/GenBank/DDBJ databases">
        <title>Characterization of the Novel Bacterium Alteromonas immobilis LMIT006 and Alteromonas gregis LMIT007.</title>
        <authorList>
            <person name="Lin X."/>
        </authorList>
    </citation>
    <scope>NUCLEOTIDE SEQUENCE</scope>
    <source>
        <strain evidence="5">LMIT007</strain>
    </source>
</reference>
<dbReference type="GO" id="GO:0042866">
    <property type="term" value="P:pyruvate biosynthetic process"/>
    <property type="evidence" value="ECO:0007669"/>
    <property type="project" value="UniProtKB-UniRule"/>
</dbReference>
<dbReference type="EMBL" id="JANATA010000014">
    <property type="protein sequence ID" value="MCP3429043.1"/>
    <property type="molecule type" value="Genomic_DNA"/>
</dbReference>
<dbReference type="PANTHER" id="PTHR38683">
    <property type="entry name" value="CHORISMATE PYRUVATE-LYASE"/>
    <property type="match status" value="1"/>
</dbReference>
<sequence length="194" mass="21715">MSSASQNNVDSTQTSCQLAQALASATWLSVNDFMHEYTVDQETAHWLVDIESLTERLQMYTDAFSVKVLYQGSDTLARNVVSEGSADASVQIRNVELNHGTTPWVFASSLLPAALCANEFSALGTKPLGKILFNDVRFSRQPFELVYLPQTHPFAKYYQSPHDLVGRRSAFHFLTHVLWVTEIFLPGCPAYHKV</sequence>
<evidence type="ECO:0000256" key="4">
    <source>
        <dbReference type="HAMAP-Rule" id="MF_01632"/>
    </source>
</evidence>
<dbReference type="EC" id="4.1.3.40" evidence="4"/>
<dbReference type="SUPFAM" id="SSF64288">
    <property type="entry name" value="Chorismate lyase-like"/>
    <property type="match status" value="1"/>
</dbReference>
<name>A0AA41X3Z1_9ALTE</name>
<evidence type="ECO:0000256" key="2">
    <source>
        <dbReference type="ARBA" id="ARBA00022688"/>
    </source>
</evidence>
<dbReference type="GO" id="GO:0008813">
    <property type="term" value="F:chorismate lyase activity"/>
    <property type="evidence" value="ECO:0007669"/>
    <property type="project" value="UniProtKB-UniRule"/>
</dbReference>
<keyword evidence="1 4" id="KW-0963">Cytoplasm</keyword>
<comment type="caution">
    <text evidence="5">The sequence shown here is derived from an EMBL/GenBank/DDBJ whole genome shotgun (WGS) entry which is preliminary data.</text>
</comment>
<dbReference type="GO" id="GO:0006744">
    <property type="term" value="P:ubiquinone biosynthetic process"/>
    <property type="evidence" value="ECO:0007669"/>
    <property type="project" value="UniProtKB-UniRule"/>
</dbReference>
<comment type="catalytic activity">
    <reaction evidence="4">
        <text>chorismate = 4-hydroxybenzoate + pyruvate</text>
        <dbReference type="Rhea" id="RHEA:16505"/>
        <dbReference type="ChEBI" id="CHEBI:15361"/>
        <dbReference type="ChEBI" id="CHEBI:17879"/>
        <dbReference type="ChEBI" id="CHEBI:29748"/>
        <dbReference type="EC" id="4.1.3.40"/>
    </reaction>
</comment>
<feature type="binding site" evidence="4">
    <location>
        <position position="93"/>
    </location>
    <ligand>
        <name>substrate</name>
    </ligand>
</feature>
<dbReference type="Proteomes" id="UP001165413">
    <property type="component" value="Unassembled WGS sequence"/>
</dbReference>
<organism evidence="5 6">
    <name type="scientific">Opacimonas viscosa</name>
    <dbReference type="NCBI Taxonomy" id="2961944"/>
    <lineage>
        <taxon>Bacteria</taxon>
        <taxon>Pseudomonadati</taxon>
        <taxon>Pseudomonadota</taxon>
        <taxon>Gammaproteobacteria</taxon>
        <taxon>Alteromonadales</taxon>
        <taxon>Alteromonadaceae</taxon>
        <taxon>Opacimonas</taxon>
    </lineage>
</organism>
<evidence type="ECO:0000256" key="1">
    <source>
        <dbReference type="ARBA" id="ARBA00022490"/>
    </source>
</evidence>
<keyword evidence="4" id="KW-0670">Pyruvate</keyword>
<comment type="similarity">
    <text evidence="4">Belongs to the UbiC family.</text>
</comment>
<feature type="binding site" evidence="4">
    <location>
        <position position="128"/>
    </location>
    <ligand>
        <name>substrate</name>
    </ligand>
</feature>
<gene>
    <name evidence="4" type="primary">ubiC</name>
    <name evidence="5" type="ORF">NLF92_08815</name>
</gene>
<dbReference type="Gene3D" id="3.40.1410.10">
    <property type="entry name" value="Chorismate lyase-like"/>
    <property type="match status" value="1"/>
</dbReference>
<dbReference type="PANTHER" id="PTHR38683:SF1">
    <property type="entry name" value="CHORISMATE PYRUVATE-LYASE"/>
    <property type="match status" value="1"/>
</dbReference>
<comment type="pathway">
    <text evidence="4">Cofactor biosynthesis; ubiquinone biosynthesis.</text>
</comment>